<feature type="region of interest" description="Disordered" evidence="3">
    <location>
        <begin position="349"/>
        <end position="383"/>
    </location>
</feature>
<organism evidence="6 7">
    <name type="scientific">Morella rubra</name>
    <name type="common">Chinese bayberry</name>
    <dbReference type="NCBI Taxonomy" id="262757"/>
    <lineage>
        <taxon>Eukaryota</taxon>
        <taxon>Viridiplantae</taxon>
        <taxon>Streptophyta</taxon>
        <taxon>Embryophyta</taxon>
        <taxon>Tracheophyta</taxon>
        <taxon>Spermatophyta</taxon>
        <taxon>Magnoliopsida</taxon>
        <taxon>eudicotyledons</taxon>
        <taxon>Gunneridae</taxon>
        <taxon>Pentapetalae</taxon>
        <taxon>rosids</taxon>
        <taxon>fabids</taxon>
        <taxon>Fagales</taxon>
        <taxon>Myricaceae</taxon>
        <taxon>Morella</taxon>
    </lineage>
</organism>
<dbReference type="Gene3D" id="1.25.10.10">
    <property type="entry name" value="Leucine-rich Repeat Variant"/>
    <property type="match status" value="2"/>
</dbReference>
<evidence type="ECO:0000259" key="5">
    <source>
        <dbReference type="Pfam" id="PF25767"/>
    </source>
</evidence>
<dbReference type="SUPFAM" id="SSF48371">
    <property type="entry name" value="ARM repeat"/>
    <property type="match status" value="1"/>
</dbReference>
<name>A0A6A1WR96_9ROSI</name>
<dbReference type="GO" id="GO:0007023">
    <property type="term" value="P:post-chaperonin tubulin folding pathway"/>
    <property type="evidence" value="ECO:0007669"/>
    <property type="project" value="InterPro"/>
</dbReference>
<evidence type="ECO:0000313" key="7">
    <source>
        <dbReference type="Proteomes" id="UP000516437"/>
    </source>
</evidence>
<feature type="compositionally biased region" description="Basic and acidic residues" evidence="3">
    <location>
        <begin position="1084"/>
        <end position="1096"/>
    </location>
</feature>
<gene>
    <name evidence="6" type="ORF">CJ030_MR1G009007</name>
</gene>
<dbReference type="InterPro" id="IPR022577">
    <property type="entry name" value="TBCD_C"/>
</dbReference>
<dbReference type="Proteomes" id="UP000516437">
    <property type="component" value="Chromosome 1"/>
</dbReference>
<dbReference type="OrthoDB" id="10253476at2759"/>
<dbReference type="InterPro" id="IPR016024">
    <property type="entry name" value="ARM-type_fold"/>
</dbReference>
<sequence>MAGTAEEKLDLGMTANDIDDDEHDSKERVLQKYFLLEWKLVKSLLDDIVSNGRVSDPSTVHTIRSIMDKYQQQGQLLEPYLESIVCPLMSIVRTKTIELGVASDEILDVIKPICIIIYTLVTVCGYKAVIKFFPHQVSDLELAVSLMEKCHSANSLTSLRQESTGEMEAKCVILLWLSILVLVPFGMSTVDTSIAANSNLSEFEIAPLVLRIIGFSKDYLSNAGPMRTIAGLLLSKLLTRPDMPKAFISFVEWTHGVLSSPTGDVLNHFQLLGAVQALASIFKAGDRKLLVHVIPMVWNDTSVLLKSSAAGRSPLLRKYLVKLTQRIGLTCLPYRSPSWRYVGRTSSLGESTSLPASEKTDQGSHVQNVDSSSSEQSSNCTQHEDFDVPDIVEEIIEMLLSGLRDTDTIVRWSAAKGLGRLTSRLTSALSEEVLSSVLELFSLGEGDGSWHGGCLALAELARRGLLLPVSLPKVIPVVIKALHYDIRRGPHSVGSHVRDAAAYVCWAFGRAYYHADMRNILEQLAPHLLTVACYDREVNCRRAAAAAFQENVGRQDKQQGIAGVIPSIEKARLYRGKGGEIMHSAVSRFIECISLSCVSLPGKIRRSLLDTLNENLRHPNSQIQNAAVSALEHFIRAYLVAKDIGGTDDVTSKYLQMMTDPNVAIRRGSALALGVLPYEILANRWRDMVLKLCSACAIEDNPEDRDAEARANAVKGLVSVCEKLTQAREDLNIQSTEDDMSLFLLIKNDVMMSLFKAIDDYSVDNRGDVGSWVREAAMDGLEKCAHILFGAISKQAVEKMDKLREAAAKVLQRILYNKLIHIPCIPYREKLEEIVPNDASLKWGVPTISYPRFVELLQFDCYSRSVLSELVTSTGGLQDSLSKASISALLEFLQAVKIEDLNEKKTRERMLSNDILWVLQQYKRCDRVIVPTLKTVEILFSKKIFLDLEVHTPIFCAGVLASLEVELKGSKDFAKLYAGIAILGYIASLSELINLQAFSHLLNFVGHRYPKIRKASAEQVYLVLLQNGNLVAEDSVEKALEIISETCWEGDVEVAKHQRLELCNTAGLDAGLLHKTSDGISNYDSRKKPPTTDEHASYSSLVGSTGF</sequence>
<dbReference type="PANTHER" id="PTHR12658">
    <property type="entry name" value="BETA-TUBULIN COFACTOR D"/>
    <property type="match status" value="1"/>
</dbReference>
<dbReference type="PANTHER" id="PTHR12658:SF0">
    <property type="entry name" value="TUBULIN-SPECIFIC CHAPERONE D"/>
    <property type="match status" value="1"/>
</dbReference>
<dbReference type="Pfam" id="PF25767">
    <property type="entry name" value="ARM_TBCD_2nd"/>
    <property type="match status" value="1"/>
</dbReference>
<dbReference type="InterPro" id="IPR021133">
    <property type="entry name" value="HEAT_type_2"/>
</dbReference>
<keyword evidence="1" id="KW-0143">Chaperone</keyword>
<evidence type="ECO:0000259" key="4">
    <source>
        <dbReference type="Pfam" id="PF12612"/>
    </source>
</evidence>
<evidence type="ECO:0000256" key="2">
    <source>
        <dbReference type="PROSITE-ProRule" id="PRU00103"/>
    </source>
</evidence>
<feature type="domain" description="Tubulin-folding cofactor D C-terminal" evidence="4">
    <location>
        <begin position="788"/>
        <end position="975"/>
    </location>
</feature>
<feature type="region of interest" description="Disordered" evidence="3">
    <location>
        <begin position="1081"/>
        <end position="1107"/>
    </location>
</feature>
<dbReference type="Pfam" id="PF12612">
    <property type="entry name" value="TFCD_C"/>
    <property type="match status" value="1"/>
</dbReference>
<dbReference type="InterPro" id="IPR033162">
    <property type="entry name" value="TBCD"/>
</dbReference>
<feature type="repeat" description="HEAT" evidence="2">
    <location>
        <begin position="395"/>
        <end position="432"/>
    </location>
</feature>
<dbReference type="Pfam" id="PF23579">
    <property type="entry name" value="ARM_TBCD"/>
    <property type="match status" value="1"/>
</dbReference>
<dbReference type="GO" id="GO:0000226">
    <property type="term" value="P:microtubule cytoskeleton organization"/>
    <property type="evidence" value="ECO:0007669"/>
    <property type="project" value="TreeGrafter"/>
</dbReference>
<keyword evidence="7" id="KW-1185">Reference proteome</keyword>
<dbReference type="InterPro" id="IPR058033">
    <property type="entry name" value="ARM_TBCD_2nd"/>
</dbReference>
<evidence type="ECO:0000256" key="3">
    <source>
        <dbReference type="SAM" id="MobiDB-lite"/>
    </source>
</evidence>
<dbReference type="AlphaFoldDB" id="A0A6A1WR96"/>
<evidence type="ECO:0000313" key="6">
    <source>
        <dbReference type="EMBL" id="KAB1225290.1"/>
    </source>
</evidence>
<feature type="compositionally biased region" description="Polar residues" evidence="3">
    <location>
        <begin position="1097"/>
        <end position="1107"/>
    </location>
</feature>
<proteinExistence type="predicted"/>
<dbReference type="GO" id="GO:0005096">
    <property type="term" value="F:GTPase activator activity"/>
    <property type="evidence" value="ECO:0007669"/>
    <property type="project" value="InterPro"/>
</dbReference>
<dbReference type="GO" id="GO:0007021">
    <property type="term" value="P:tubulin complex assembly"/>
    <property type="evidence" value="ECO:0007669"/>
    <property type="project" value="InterPro"/>
</dbReference>
<dbReference type="GO" id="GO:0048487">
    <property type="term" value="F:beta-tubulin binding"/>
    <property type="evidence" value="ECO:0007669"/>
    <property type="project" value="InterPro"/>
</dbReference>
<dbReference type="InterPro" id="IPR011989">
    <property type="entry name" value="ARM-like"/>
</dbReference>
<dbReference type="PROSITE" id="PS50077">
    <property type="entry name" value="HEAT_REPEAT"/>
    <property type="match status" value="1"/>
</dbReference>
<feature type="domain" description="Tubulin-folding cofactor D ARM repeats" evidence="5">
    <location>
        <begin position="315"/>
        <end position="557"/>
    </location>
</feature>
<protein>
    <submittedName>
        <fullName evidence="6">Tubulin-folding cofactor D</fullName>
    </submittedName>
</protein>
<accession>A0A6A1WR96</accession>
<reference evidence="6 7" key="1">
    <citation type="journal article" date="2019" name="Plant Biotechnol. J.">
        <title>The red bayberry genome and genetic basis of sex determination.</title>
        <authorList>
            <person name="Jia H.M."/>
            <person name="Jia H.J."/>
            <person name="Cai Q.L."/>
            <person name="Wang Y."/>
            <person name="Zhao H.B."/>
            <person name="Yang W.F."/>
            <person name="Wang G.Y."/>
            <person name="Li Y.H."/>
            <person name="Zhan D.L."/>
            <person name="Shen Y.T."/>
            <person name="Niu Q.F."/>
            <person name="Chang L."/>
            <person name="Qiu J."/>
            <person name="Zhao L."/>
            <person name="Xie H.B."/>
            <person name="Fu W.Y."/>
            <person name="Jin J."/>
            <person name="Li X.W."/>
            <person name="Jiao Y."/>
            <person name="Zhou C.C."/>
            <person name="Tu T."/>
            <person name="Chai C.Y."/>
            <person name="Gao J.L."/>
            <person name="Fan L.J."/>
            <person name="van de Weg E."/>
            <person name="Wang J.Y."/>
            <person name="Gao Z.S."/>
        </authorList>
    </citation>
    <scope>NUCLEOTIDE SEQUENCE [LARGE SCALE GENOMIC DNA]</scope>
    <source>
        <tissue evidence="6">Leaves</tissue>
    </source>
</reference>
<comment type="caution">
    <text evidence="6">The sequence shown here is derived from an EMBL/GenBank/DDBJ whole genome shotgun (WGS) entry which is preliminary data.</text>
</comment>
<dbReference type="EMBL" id="RXIC02000019">
    <property type="protein sequence ID" value="KAB1225290.1"/>
    <property type="molecule type" value="Genomic_DNA"/>
</dbReference>
<evidence type="ECO:0000256" key="1">
    <source>
        <dbReference type="ARBA" id="ARBA00023186"/>
    </source>
</evidence>